<dbReference type="InterPro" id="IPR029063">
    <property type="entry name" value="SAM-dependent_MTases_sf"/>
</dbReference>
<dbReference type="SUPFAM" id="SSF53335">
    <property type="entry name" value="S-adenosyl-L-methionine-dependent methyltransferases"/>
    <property type="match status" value="1"/>
</dbReference>
<gene>
    <name evidence="6" type="ORF">BQ4739_LOCUS18548</name>
</gene>
<dbReference type="EC" id="2.1.1.72" evidence="1"/>
<accession>A0A383WLW1</accession>
<dbReference type="GO" id="GO:0003676">
    <property type="term" value="F:nucleic acid binding"/>
    <property type="evidence" value="ECO:0007669"/>
    <property type="project" value="InterPro"/>
</dbReference>
<reference evidence="6 7" key="1">
    <citation type="submission" date="2016-10" db="EMBL/GenBank/DDBJ databases">
        <authorList>
            <person name="Cai Z."/>
        </authorList>
    </citation>
    <scope>NUCLEOTIDE SEQUENCE [LARGE SCALE GENOMIC DNA]</scope>
</reference>
<evidence type="ECO:0000256" key="2">
    <source>
        <dbReference type="ARBA" id="ARBA00022603"/>
    </source>
</evidence>
<dbReference type="PROSITE" id="PS00092">
    <property type="entry name" value="N6_MTASE"/>
    <property type="match status" value="1"/>
</dbReference>
<name>A0A383WLW1_TETOB</name>
<proteinExistence type="predicted"/>
<dbReference type="EMBL" id="FNXT01001312">
    <property type="protein sequence ID" value="SZX78243.1"/>
    <property type="molecule type" value="Genomic_DNA"/>
</dbReference>
<dbReference type="Gene3D" id="3.40.50.150">
    <property type="entry name" value="Vaccinia Virus protein VP39"/>
    <property type="match status" value="2"/>
</dbReference>
<sequence length="267" mass="31057">MDFFFAYTGSKRKENGHIADLIKGNINNITTVVEPFGGSLAFSRWLYSSVEGGKKKTYLCSDADDSLVFFCNTFPAMRDEVLDAAIMKTNELYASPKPSVDLRTYMRDVPTTNFNKLVHTLVVRKNSGCRQGFFRPAPCRFIKYTTKTTDTVEFFKYGTHYKKQDFTVYMEQVKNDENALVYLDPPYLERDNKFYVQYDLLRIFPYLAEWMATCKCKFLMVHSECAFLIEQLAKANGRFRLYKTYDKAYAVTKDKSKRTTHLVITNM</sequence>
<dbReference type="InterPro" id="IPR002052">
    <property type="entry name" value="DNA_methylase_N6_adenine_CS"/>
</dbReference>
<evidence type="ECO:0000313" key="7">
    <source>
        <dbReference type="Proteomes" id="UP000256970"/>
    </source>
</evidence>
<keyword evidence="3" id="KW-0808">Transferase</keyword>
<dbReference type="AlphaFoldDB" id="A0A383WLW1"/>
<evidence type="ECO:0000256" key="3">
    <source>
        <dbReference type="ARBA" id="ARBA00022679"/>
    </source>
</evidence>
<dbReference type="GO" id="GO:0032259">
    <property type="term" value="P:methylation"/>
    <property type="evidence" value="ECO:0007669"/>
    <property type="project" value="UniProtKB-KW"/>
</dbReference>
<keyword evidence="4" id="KW-0949">S-adenosyl-L-methionine</keyword>
<keyword evidence="2" id="KW-0489">Methyltransferase</keyword>
<dbReference type="GO" id="GO:0009007">
    <property type="term" value="F:site-specific DNA-methyltransferase (adenine-specific) activity"/>
    <property type="evidence" value="ECO:0007669"/>
    <property type="project" value="UniProtKB-EC"/>
</dbReference>
<keyword evidence="7" id="KW-1185">Reference proteome</keyword>
<comment type="catalytic activity">
    <reaction evidence="5">
        <text>a 2'-deoxyadenosine in DNA + S-adenosyl-L-methionine = an N(6)-methyl-2'-deoxyadenosine in DNA + S-adenosyl-L-homocysteine + H(+)</text>
        <dbReference type="Rhea" id="RHEA:15197"/>
        <dbReference type="Rhea" id="RHEA-COMP:12418"/>
        <dbReference type="Rhea" id="RHEA-COMP:12419"/>
        <dbReference type="ChEBI" id="CHEBI:15378"/>
        <dbReference type="ChEBI" id="CHEBI:57856"/>
        <dbReference type="ChEBI" id="CHEBI:59789"/>
        <dbReference type="ChEBI" id="CHEBI:90615"/>
        <dbReference type="ChEBI" id="CHEBI:90616"/>
        <dbReference type="EC" id="2.1.1.72"/>
    </reaction>
</comment>
<evidence type="ECO:0000313" key="6">
    <source>
        <dbReference type="EMBL" id="SZX78243.1"/>
    </source>
</evidence>
<dbReference type="Proteomes" id="UP000256970">
    <property type="component" value="Unassembled WGS sequence"/>
</dbReference>
<organism evidence="6 7">
    <name type="scientific">Tetradesmus obliquus</name>
    <name type="common">Green alga</name>
    <name type="synonym">Acutodesmus obliquus</name>
    <dbReference type="NCBI Taxonomy" id="3088"/>
    <lineage>
        <taxon>Eukaryota</taxon>
        <taxon>Viridiplantae</taxon>
        <taxon>Chlorophyta</taxon>
        <taxon>core chlorophytes</taxon>
        <taxon>Chlorophyceae</taxon>
        <taxon>CS clade</taxon>
        <taxon>Sphaeropleales</taxon>
        <taxon>Scenedesmaceae</taxon>
        <taxon>Tetradesmus</taxon>
    </lineage>
</organism>
<dbReference type="Pfam" id="PF02086">
    <property type="entry name" value="MethyltransfD12"/>
    <property type="match status" value="1"/>
</dbReference>
<protein>
    <recommendedName>
        <fullName evidence="1">site-specific DNA-methyltransferase (adenine-specific)</fullName>
        <ecNumber evidence="1">2.1.1.72</ecNumber>
    </recommendedName>
</protein>
<evidence type="ECO:0000256" key="4">
    <source>
        <dbReference type="ARBA" id="ARBA00022691"/>
    </source>
</evidence>
<dbReference type="GO" id="GO:0009307">
    <property type="term" value="P:DNA restriction-modification system"/>
    <property type="evidence" value="ECO:0007669"/>
    <property type="project" value="InterPro"/>
</dbReference>
<evidence type="ECO:0000256" key="1">
    <source>
        <dbReference type="ARBA" id="ARBA00011900"/>
    </source>
</evidence>
<dbReference type="InterPro" id="IPR012327">
    <property type="entry name" value="MeTrfase_D12"/>
</dbReference>
<evidence type="ECO:0000256" key="5">
    <source>
        <dbReference type="ARBA" id="ARBA00047942"/>
    </source>
</evidence>